<dbReference type="InterPro" id="IPR042095">
    <property type="entry name" value="SUMF_sf"/>
</dbReference>
<proteinExistence type="predicted"/>
<name>A0ABS0ESR1_9BURK</name>
<dbReference type="Pfam" id="PF03781">
    <property type="entry name" value="FGE-sulfatase"/>
    <property type="match status" value="1"/>
</dbReference>
<evidence type="ECO:0000259" key="1">
    <source>
        <dbReference type="Pfam" id="PF03781"/>
    </source>
</evidence>
<protein>
    <submittedName>
        <fullName evidence="2">SUMF1/EgtB/PvdO family nonheme iron enzyme</fullName>
    </submittedName>
</protein>
<dbReference type="InterPro" id="IPR005532">
    <property type="entry name" value="SUMF_dom"/>
</dbReference>
<organism evidence="2 3">
    <name type="scientific">Herminiimonas contaminans</name>
    <dbReference type="NCBI Taxonomy" id="1111140"/>
    <lineage>
        <taxon>Bacteria</taxon>
        <taxon>Pseudomonadati</taxon>
        <taxon>Pseudomonadota</taxon>
        <taxon>Betaproteobacteria</taxon>
        <taxon>Burkholderiales</taxon>
        <taxon>Oxalobacteraceae</taxon>
        <taxon>Herminiimonas</taxon>
    </lineage>
</organism>
<gene>
    <name evidence="2" type="ORF">IXC47_09100</name>
</gene>
<evidence type="ECO:0000313" key="2">
    <source>
        <dbReference type="EMBL" id="MBF8177836.1"/>
    </source>
</evidence>
<evidence type="ECO:0000313" key="3">
    <source>
        <dbReference type="Proteomes" id="UP000657372"/>
    </source>
</evidence>
<dbReference type="SUPFAM" id="SSF56436">
    <property type="entry name" value="C-type lectin-like"/>
    <property type="match status" value="1"/>
</dbReference>
<comment type="caution">
    <text evidence="2">The sequence shown here is derived from an EMBL/GenBank/DDBJ whole genome shotgun (WGS) entry which is preliminary data.</text>
</comment>
<dbReference type="EMBL" id="JADOEL010000005">
    <property type="protein sequence ID" value="MBF8177836.1"/>
    <property type="molecule type" value="Genomic_DNA"/>
</dbReference>
<accession>A0ABS0ESR1</accession>
<keyword evidence="3" id="KW-1185">Reference proteome</keyword>
<dbReference type="Proteomes" id="UP000657372">
    <property type="component" value="Unassembled WGS sequence"/>
</dbReference>
<dbReference type="Gene3D" id="3.90.1580.10">
    <property type="entry name" value="paralog of FGE (formylglycine-generating enzyme)"/>
    <property type="match status" value="1"/>
</dbReference>
<reference evidence="2 3" key="1">
    <citation type="submission" date="2020-11" db="EMBL/GenBank/DDBJ databases">
        <title>WGS of Herminiimonas contaminans strain Marseille-Q4544 isolated from planarians Schmidtea mediterranea.</title>
        <authorList>
            <person name="Kangale L."/>
        </authorList>
    </citation>
    <scope>NUCLEOTIDE SEQUENCE [LARGE SCALE GENOMIC DNA]</scope>
    <source>
        <strain evidence="2 3">Marseille-Q4544</strain>
    </source>
</reference>
<dbReference type="InterPro" id="IPR016187">
    <property type="entry name" value="CTDL_fold"/>
</dbReference>
<sequence>MHYLRNGAAQPGFVVVPETTLPSGQVVPAFQVAQHVASKGDGGAVSISATGKPWTSINFADAKQACADAGYSMITETQWLAIAWNASQVAANWTGGKVGEGSMRQGIRFGGGAKPGDYEPTNEEERRWLLLSNGSLICDFNGNVFQWIFDDVQGAADGLIAKRIEADSISLTTAPYPSEQKGMGYRPDGSRDWSGYALIRGGYWYSDVNVGAFLLSDVSPGYEYDDVGFRCTKSLG</sequence>
<feature type="domain" description="Sulfatase-modifying factor enzyme-like" evidence="1">
    <location>
        <begin position="50"/>
        <end position="232"/>
    </location>
</feature>